<protein>
    <recommendedName>
        <fullName evidence="1">NAD(P)-binding domain-containing protein</fullName>
    </recommendedName>
</protein>
<name>A0A382IC49_9ZZZZ</name>
<dbReference type="AlphaFoldDB" id="A0A382IC49"/>
<dbReference type="Gene3D" id="3.40.50.720">
    <property type="entry name" value="NAD(P)-binding Rossmann-like Domain"/>
    <property type="match status" value="1"/>
</dbReference>
<dbReference type="SUPFAM" id="SSF51735">
    <property type="entry name" value="NAD(P)-binding Rossmann-fold domains"/>
    <property type="match status" value="1"/>
</dbReference>
<reference evidence="2" key="1">
    <citation type="submission" date="2018-05" db="EMBL/GenBank/DDBJ databases">
        <authorList>
            <person name="Lanie J.A."/>
            <person name="Ng W.-L."/>
            <person name="Kazmierczak K.M."/>
            <person name="Andrzejewski T.M."/>
            <person name="Davidsen T.M."/>
            <person name="Wayne K.J."/>
            <person name="Tettelin H."/>
            <person name="Glass J.I."/>
            <person name="Rusch D."/>
            <person name="Podicherti R."/>
            <person name="Tsui H.-C.T."/>
            <person name="Winkler M.E."/>
        </authorList>
    </citation>
    <scope>NUCLEOTIDE SEQUENCE</scope>
</reference>
<dbReference type="PANTHER" id="PTHR43000">
    <property type="entry name" value="DTDP-D-GLUCOSE 4,6-DEHYDRATASE-RELATED"/>
    <property type="match status" value="1"/>
</dbReference>
<dbReference type="EMBL" id="UINC01066111">
    <property type="protein sequence ID" value="SVB96473.1"/>
    <property type="molecule type" value="Genomic_DNA"/>
</dbReference>
<gene>
    <name evidence="2" type="ORF">METZ01_LOCUS249327</name>
</gene>
<dbReference type="Pfam" id="PF16363">
    <property type="entry name" value="GDP_Man_Dehyd"/>
    <property type="match status" value="1"/>
</dbReference>
<organism evidence="2">
    <name type="scientific">marine metagenome</name>
    <dbReference type="NCBI Taxonomy" id="408172"/>
    <lineage>
        <taxon>unclassified sequences</taxon>
        <taxon>metagenomes</taxon>
        <taxon>ecological metagenomes</taxon>
    </lineage>
</organism>
<proteinExistence type="predicted"/>
<feature type="domain" description="NAD(P)-binding" evidence="1">
    <location>
        <begin position="1"/>
        <end position="89"/>
    </location>
</feature>
<dbReference type="InterPro" id="IPR016040">
    <property type="entry name" value="NAD(P)-bd_dom"/>
</dbReference>
<sequence>MAAQSLVLKSYEYPLETFSTNTMGTVNLLDAIRKVGTPKVVLNVTSDKCYENKELGLKFKEDDPIGGLDPYSSSKGCAELVTSAFRNSFFNIDDFDRHHVAIASVRAGNVIGGGDWAEDRLIPDIFKNILVNKP</sequence>
<dbReference type="Gene3D" id="3.90.25.10">
    <property type="entry name" value="UDP-galactose 4-epimerase, domain 1"/>
    <property type="match status" value="1"/>
</dbReference>
<feature type="non-terminal residue" evidence="2">
    <location>
        <position position="134"/>
    </location>
</feature>
<accession>A0A382IC49</accession>
<evidence type="ECO:0000259" key="1">
    <source>
        <dbReference type="Pfam" id="PF16363"/>
    </source>
</evidence>
<dbReference type="InterPro" id="IPR036291">
    <property type="entry name" value="NAD(P)-bd_dom_sf"/>
</dbReference>
<evidence type="ECO:0000313" key="2">
    <source>
        <dbReference type="EMBL" id="SVB96473.1"/>
    </source>
</evidence>